<name>A0A2K0AX42_STAHA</name>
<sequence length="98" mass="11811">MADEKMRKRLTIDRELNEKVKSKAKQRKISSDLFIEEAISFYIEYEQNHTHDDNMYTKRINELTKEIELMRHEYASLNQALLSRLDTILEYQGPINYL</sequence>
<proteinExistence type="predicted"/>
<organism evidence="1 2">
    <name type="scientific">Staphylococcus haemolyticus</name>
    <dbReference type="NCBI Taxonomy" id="1283"/>
    <lineage>
        <taxon>Bacteria</taxon>
        <taxon>Bacillati</taxon>
        <taxon>Bacillota</taxon>
        <taxon>Bacilli</taxon>
        <taxon>Bacillales</taxon>
        <taxon>Staphylococcaceae</taxon>
        <taxon>Staphylococcus</taxon>
    </lineage>
</organism>
<protein>
    <recommendedName>
        <fullName evidence="3">CopG family transcriptional regulator</fullName>
    </recommendedName>
</protein>
<comment type="caution">
    <text evidence="1">The sequence shown here is derived from an EMBL/GenBank/DDBJ whole genome shotgun (WGS) entry which is preliminary data.</text>
</comment>
<reference evidence="1 2" key="1">
    <citation type="submission" date="2017-12" db="EMBL/GenBank/DDBJ databases">
        <title>FDA dAtabase for Regulatory Grade micrObial Sequences (FDA-ARGOS): Supporting development and validation of Infectious Disease Dx tests.</title>
        <authorList>
            <person name="Hoffmann M."/>
            <person name="Allard M."/>
            <person name="Evans P."/>
            <person name="Brown E."/>
            <person name="Tallon L."/>
            <person name="Sadzewicz L."/>
            <person name="Sengamalay N."/>
            <person name="Ott S."/>
            <person name="Godinez A."/>
            <person name="Nagaraj S."/>
            <person name="Vavikolanu K."/>
            <person name="Aluvathingal J."/>
            <person name="Nadendla S."/>
            <person name="Sichtig H."/>
        </authorList>
    </citation>
    <scope>NUCLEOTIDE SEQUENCE [LARGE SCALE GENOMIC DNA]</scope>
    <source>
        <strain evidence="1 2">FDAARGOS_148</strain>
    </source>
</reference>
<evidence type="ECO:0000313" key="1">
    <source>
        <dbReference type="EMBL" id="PNN29594.1"/>
    </source>
</evidence>
<evidence type="ECO:0000313" key="2">
    <source>
        <dbReference type="Proteomes" id="UP000053523"/>
    </source>
</evidence>
<dbReference type="Proteomes" id="UP000053523">
    <property type="component" value="Unassembled WGS sequence"/>
</dbReference>
<gene>
    <name evidence="1" type="ORF">AL503_002100</name>
</gene>
<evidence type="ECO:0008006" key="3">
    <source>
        <dbReference type="Google" id="ProtNLM"/>
    </source>
</evidence>
<accession>A0A2K0AX42</accession>
<dbReference type="AlphaFoldDB" id="A0A2K0AX42"/>
<dbReference type="EMBL" id="LORN02000007">
    <property type="protein sequence ID" value="PNN29594.1"/>
    <property type="molecule type" value="Genomic_DNA"/>
</dbReference>